<dbReference type="InterPro" id="IPR002347">
    <property type="entry name" value="SDR_fam"/>
</dbReference>
<dbReference type="Proteomes" id="UP000037505">
    <property type="component" value="Unassembled WGS sequence"/>
</dbReference>
<comment type="caution">
    <text evidence="3">The sequence shown here is derived from an EMBL/GenBank/DDBJ whole genome shotgun (WGS) entry which is preliminary data.</text>
</comment>
<dbReference type="InterPro" id="IPR036291">
    <property type="entry name" value="NAD(P)-bd_dom_sf"/>
</dbReference>
<keyword evidence="4" id="KW-1185">Reference proteome</keyword>
<name>A0A0L1JI06_ASPN3</name>
<protein>
    <submittedName>
        <fullName evidence="3">Uncharacterized protein</fullName>
    </submittedName>
</protein>
<dbReference type="STRING" id="1509407.A0A0L1JI06"/>
<proteinExistence type="inferred from homology"/>
<evidence type="ECO:0000313" key="4">
    <source>
        <dbReference type="Proteomes" id="UP000037505"/>
    </source>
</evidence>
<evidence type="ECO:0000256" key="1">
    <source>
        <dbReference type="ARBA" id="ARBA00006484"/>
    </source>
</evidence>
<dbReference type="RefSeq" id="XP_015412317.1">
    <property type="nucleotide sequence ID" value="XM_015545694.1"/>
</dbReference>
<reference evidence="3 4" key="1">
    <citation type="submission" date="2014-06" db="EMBL/GenBank/DDBJ databases">
        <title>The Genome of the Aflatoxigenic Filamentous Fungus Aspergillus nomius.</title>
        <authorList>
            <person name="Moore M.G."/>
            <person name="Shannon B.M."/>
            <person name="Brian M.M."/>
        </authorList>
    </citation>
    <scope>NUCLEOTIDE SEQUENCE [LARGE SCALE GENOMIC DNA]</scope>
    <source>
        <strain evidence="3 4">NRRL 13137</strain>
    </source>
</reference>
<dbReference type="GO" id="GO:0016491">
    <property type="term" value="F:oxidoreductase activity"/>
    <property type="evidence" value="ECO:0007669"/>
    <property type="project" value="UniProtKB-KW"/>
</dbReference>
<dbReference type="EMBL" id="JNOM01000003">
    <property type="protein sequence ID" value="KNG91394.1"/>
    <property type="molecule type" value="Genomic_DNA"/>
</dbReference>
<dbReference type="PANTHER" id="PTHR42901:SF1">
    <property type="entry name" value="ALCOHOL DEHYDROGENASE"/>
    <property type="match status" value="1"/>
</dbReference>
<sequence>MSHEILTTMGKNRTFFRCMPDIFRQRYGVRYIDPSLPDEFKDVDILVNNAGLVRGMAQAPDIEPEDMAVIFDTNVTGLINMTPAILPIFKTRLDGGRGDITNINSITGREPY</sequence>
<comment type="similarity">
    <text evidence="1">Belongs to the short-chain dehydrogenases/reductases (SDR) family.</text>
</comment>
<dbReference type="AlphaFoldDB" id="A0A0L1JI06"/>
<dbReference type="GeneID" id="26802240"/>
<dbReference type="SUPFAM" id="SSF51735">
    <property type="entry name" value="NAD(P)-binding Rossmann-fold domains"/>
    <property type="match status" value="1"/>
</dbReference>
<dbReference type="Pfam" id="PF00106">
    <property type="entry name" value="adh_short"/>
    <property type="match status" value="1"/>
</dbReference>
<accession>A0A0L1JI06</accession>
<evidence type="ECO:0000256" key="2">
    <source>
        <dbReference type="ARBA" id="ARBA00023002"/>
    </source>
</evidence>
<dbReference type="PANTHER" id="PTHR42901">
    <property type="entry name" value="ALCOHOL DEHYDROGENASE"/>
    <property type="match status" value="1"/>
</dbReference>
<keyword evidence="2" id="KW-0560">Oxidoreductase</keyword>
<dbReference type="Gene3D" id="3.40.50.720">
    <property type="entry name" value="NAD(P)-binding Rossmann-like Domain"/>
    <property type="match status" value="1"/>
</dbReference>
<evidence type="ECO:0000313" key="3">
    <source>
        <dbReference type="EMBL" id="KNG91394.1"/>
    </source>
</evidence>
<organism evidence="3 4">
    <name type="scientific">Aspergillus nomiae NRRL (strain ATCC 15546 / NRRL 13137 / CBS 260.88 / M93)</name>
    <dbReference type="NCBI Taxonomy" id="1509407"/>
    <lineage>
        <taxon>Eukaryota</taxon>
        <taxon>Fungi</taxon>
        <taxon>Dikarya</taxon>
        <taxon>Ascomycota</taxon>
        <taxon>Pezizomycotina</taxon>
        <taxon>Eurotiomycetes</taxon>
        <taxon>Eurotiomycetidae</taxon>
        <taxon>Eurotiales</taxon>
        <taxon>Aspergillaceae</taxon>
        <taxon>Aspergillus</taxon>
        <taxon>Aspergillus subgen. Circumdati</taxon>
    </lineage>
</organism>
<gene>
    <name evidence="3" type="ORF">ANOM_000436</name>
</gene>